<feature type="non-terminal residue" evidence="2">
    <location>
        <position position="81"/>
    </location>
</feature>
<keyword evidence="1" id="KW-0812">Transmembrane</keyword>
<organism evidence="2 3">
    <name type="scientific">Lophiotrema nucula</name>
    <dbReference type="NCBI Taxonomy" id="690887"/>
    <lineage>
        <taxon>Eukaryota</taxon>
        <taxon>Fungi</taxon>
        <taxon>Dikarya</taxon>
        <taxon>Ascomycota</taxon>
        <taxon>Pezizomycotina</taxon>
        <taxon>Dothideomycetes</taxon>
        <taxon>Pleosporomycetidae</taxon>
        <taxon>Pleosporales</taxon>
        <taxon>Lophiotremataceae</taxon>
        <taxon>Lophiotrema</taxon>
    </lineage>
</organism>
<gene>
    <name evidence="2" type="ORF">BDV96DRAFT_567139</name>
</gene>
<protein>
    <submittedName>
        <fullName evidence="2">Uncharacterized protein</fullName>
    </submittedName>
</protein>
<evidence type="ECO:0000313" key="2">
    <source>
        <dbReference type="EMBL" id="KAF2120389.1"/>
    </source>
</evidence>
<keyword evidence="1" id="KW-0472">Membrane</keyword>
<reference evidence="2" key="1">
    <citation type="journal article" date="2020" name="Stud. Mycol.">
        <title>101 Dothideomycetes genomes: a test case for predicting lifestyles and emergence of pathogens.</title>
        <authorList>
            <person name="Haridas S."/>
            <person name="Albert R."/>
            <person name="Binder M."/>
            <person name="Bloem J."/>
            <person name="Labutti K."/>
            <person name="Salamov A."/>
            <person name="Andreopoulos B."/>
            <person name="Baker S."/>
            <person name="Barry K."/>
            <person name="Bills G."/>
            <person name="Bluhm B."/>
            <person name="Cannon C."/>
            <person name="Castanera R."/>
            <person name="Culley D."/>
            <person name="Daum C."/>
            <person name="Ezra D."/>
            <person name="Gonzalez J."/>
            <person name="Henrissat B."/>
            <person name="Kuo A."/>
            <person name="Liang C."/>
            <person name="Lipzen A."/>
            <person name="Lutzoni F."/>
            <person name="Magnuson J."/>
            <person name="Mondo S."/>
            <person name="Nolan M."/>
            <person name="Ohm R."/>
            <person name="Pangilinan J."/>
            <person name="Park H.-J."/>
            <person name="Ramirez L."/>
            <person name="Alfaro M."/>
            <person name="Sun H."/>
            <person name="Tritt A."/>
            <person name="Yoshinaga Y."/>
            <person name="Zwiers L.-H."/>
            <person name="Turgeon B."/>
            <person name="Goodwin S."/>
            <person name="Spatafora J."/>
            <person name="Crous P."/>
            <person name="Grigoriev I."/>
        </authorList>
    </citation>
    <scope>NUCLEOTIDE SEQUENCE</scope>
    <source>
        <strain evidence="2">CBS 627.86</strain>
    </source>
</reference>
<keyword evidence="1" id="KW-1133">Transmembrane helix</keyword>
<feature type="transmembrane region" description="Helical" evidence="1">
    <location>
        <begin position="35"/>
        <end position="56"/>
    </location>
</feature>
<evidence type="ECO:0000313" key="3">
    <source>
        <dbReference type="Proteomes" id="UP000799770"/>
    </source>
</evidence>
<name>A0A6A5ZLX3_9PLEO</name>
<dbReference type="EMBL" id="ML977314">
    <property type="protein sequence ID" value="KAF2120389.1"/>
    <property type="molecule type" value="Genomic_DNA"/>
</dbReference>
<proteinExistence type="predicted"/>
<dbReference type="AlphaFoldDB" id="A0A6A5ZLX3"/>
<evidence type="ECO:0000256" key="1">
    <source>
        <dbReference type="SAM" id="Phobius"/>
    </source>
</evidence>
<sequence length="81" mass="9323">MERVLKWRCALLTVLFFALCAIVGTLRFDSDSDRMFGQLFPAGVALFAGMWHHYLLGPDTLQSRTYARQFTRQGRSITSMF</sequence>
<dbReference type="Proteomes" id="UP000799770">
    <property type="component" value="Unassembled WGS sequence"/>
</dbReference>
<accession>A0A6A5ZLX3</accession>
<keyword evidence="3" id="KW-1185">Reference proteome</keyword>